<dbReference type="OrthoDB" id="206224at2759"/>
<evidence type="ECO:0000313" key="2">
    <source>
        <dbReference type="Proteomes" id="UP001165122"/>
    </source>
</evidence>
<organism evidence="1 2">
    <name type="scientific">Triparma laevis f. longispina</name>
    <dbReference type="NCBI Taxonomy" id="1714387"/>
    <lineage>
        <taxon>Eukaryota</taxon>
        <taxon>Sar</taxon>
        <taxon>Stramenopiles</taxon>
        <taxon>Ochrophyta</taxon>
        <taxon>Bolidophyceae</taxon>
        <taxon>Parmales</taxon>
        <taxon>Triparmaceae</taxon>
        <taxon>Triparma</taxon>
    </lineage>
</organism>
<dbReference type="EMBL" id="BRXW01000244">
    <property type="protein sequence ID" value="GMI16129.1"/>
    <property type="molecule type" value="Genomic_DNA"/>
</dbReference>
<protein>
    <submittedName>
        <fullName evidence="1">Uncharacterized protein</fullName>
    </submittedName>
</protein>
<evidence type="ECO:0000313" key="1">
    <source>
        <dbReference type="EMBL" id="GMI16129.1"/>
    </source>
</evidence>
<dbReference type="Proteomes" id="UP001165122">
    <property type="component" value="Unassembled WGS sequence"/>
</dbReference>
<gene>
    <name evidence="1" type="ORF">TrLO_g13735</name>
</gene>
<keyword evidence="2" id="KW-1185">Reference proteome</keyword>
<proteinExistence type="predicted"/>
<reference evidence="2" key="1">
    <citation type="journal article" date="2023" name="Commun. Biol.">
        <title>Genome analysis of Parmales, the sister group of diatoms, reveals the evolutionary specialization of diatoms from phago-mixotrophs to photoautotrophs.</title>
        <authorList>
            <person name="Ban H."/>
            <person name="Sato S."/>
            <person name="Yoshikawa S."/>
            <person name="Yamada K."/>
            <person name="Nakamura Y."/>
            <person name="Ichinomiya M."/>
            <person name="Sato N."/>
            <person name="Blanc-Mathieu R."/>
            <person name="Endo H."/>
            <person name="Kuwata A."/>
            <person name="Ogata H."/>
        </authorList>
    </citation>
    <scope>NUCLEOTIDE SEQUENCE [LARGE SCALE GENOMIC DNA]</scope>
    <source>
        <strain evidence="2">NIES 3700</strain>
    </source>
</reference>
<dbReference type="AlphaFoldDB" id="A0A9W7KYJ4"/>
<name>A0A9W7KYJ4_9STRA</name>
<sequence length="132" mass="15005">MRERGEVEVYSEEEIALLERVRKKFEGSLKEGKGWKQLKSPDIFVKMESTYEEGSAAGVGRAITVVDATIEDCATLEYARMTRESMKLHYDFGGLRKKVVTLSNHSELYFLAVDFGVTSFAPREWLTGLIMN</sequence>
<comment type="caution">
    <text evidence="1">The sequence shown here is derived from an EMBL/GenBank/DDBJ whole genome shotgun (WGS) entry which is preliminary data.</text>
</comment>
<accession>A0A9W7KYJ4</accession>